<dbReference type="GO" id="GO:0016491">
    <property type="term" value="F:oxidoreductase activity"/>
    <property type="evidence" value="ECO:0007669"/>
    <property type="project" value="UniProtKB-KW"/>
</dbReference>
<evidence type="ECO:0000256" key="1">
    <source>
        <dbReference type="ARBA" id="ARBA00006484"/>
    </source>
</evidence>
<keyword evidence="3" id="KW-1185">Reference proteome</keyword>
<dbReference type="InterPro" id="IPR036291">
    <property type="entry name" value="NAD(P)-bd_dom_sf"/>
</dbReference>
<accession>A0ABT7L3L3</accession>
<dbReference type="Proteomes" id="UP001235343">
    <property type="component" value="Unassembled WGS sequence"/>
</dbReference>
<gene>
    <name evidence="2" type="ORF">QQS35_04745</name>
</gene>
<dbReference type="Gene3D" id="3.40.50.720">
    <property type="entry name" value="NAD(P)-binding Rossmann-like Domain"/>
    <property type="match status" value="1"/>
</dbReference>
<reference evidence="2 3" key="1">
    <citation type="submission" date="2023-06" db="EMBL/GenBank/DDBJ databases">
        <title>Aquibacillus rhizosphaerae LR5S19.</title>
        <authorList>
            <person name="Sun J.-Q."/>
        </authorList>
    </citation>
    <scope>NUCLEOTIDE SEQUENCE [LARGE SCALE GENOMIC DNA]</scope>
    <source>
        <strain evidence="2 3">LR5S19</strain>
    </source>
</reference>
<evidence type="ECO:0000313" key="2">
    <source>
        <dbReference type="EMBL" id="MDL4839765.1"/>
    </source>
</evidence>
<dbReference type="Pfam" id="PF13561">
    <property type="entry name" value="adh_short_C2"/>
    <property type="match status" value="1"/>
</dbReference>
<evidence type="ECO:0000313" key="3">
    <source>
        <dbReference type="Proteomes" id="UP001235343"/>
    </source>
</evidence>
<dbReference type="PRINTS" id="PR00081">
    <property type="entry name" value="GDHRDH"/>
</dbReference>
<dbReference type="InterPro" id="IPR002347">
    <property type="entry name" value="SDR_fam"/>
</dbReference>
<dbReference type="EMBL" id="JASTZU010000018">
    <property type="protein sequence ID" value="MDL4839765.1"/>
    <property type="molecule type" value="Genomic_DNA"/>
</dbReference>
<proteinExistence type="inferred from homology"/>
<sequence length="253" mass="27598">MDLKLKKKKVLVTGGARGIGKAIAAAFIKEGAHVGIVARNQEELKTTQEELGVQIYSKDLSKQEQREELINDFIRDFKRIDILINNAGASFGKDSLTTPVNVFDESMKINFFSAVHLSQLVSKQMVSQGEDGGVIINVSSIYGRESGGSPSYNASKAALISFTKSFSTEAIKNKIRVVGIAPGATYHPNKEWIRRLENDPDFLKKYAADKIPSGRLGETEDIANVAVFLGSDNASWIVGTTIPIDGGQSRMNF</sequence>
<dbReference type="EC" id="1.-.-.-" evidence="2"/>
<name>A0ABT7L3L3_9BACI</name>
<dbReference type="InterPro" id="IPR020904">
    <property type="entry name" value="Sc_DH/Rdtase_CS"/>
</dbReference>
<comment type="similarity">
    <text evidence="1">Belongs to the short-chain dehydrogenases/reductases (SDR) family.</text>
</comment>
<organism evidence="2 3">
    <name type="scientific">Aquibacillus rhizosphaerae</name>
    <dbReference type="NCBI Taxonomy" id="3051431"/>
    <lineage>
        <taxon>Bacteria</taxon>
        <taxon>Bacillati</taxon>
        <taxon>Bacillota</taxon>
        <taxon>Bacilli</taxon>
        <taxon>Bacillales</taxon>
        <taxon>Bacillaceae</taxon>
        <taxon>Aquibacillus</taxon>
    </lineage>
</organism>
<keyword evidence="2" id="KW-0560">Oxidoreductase</keyword>
<protein>
    <submittedName>
        <fullName evidence="2">SDR family oxidoreductase</fullName>
        <ecNumber evidence="2">1.-.-.-</ecNumber>
    </submittedName>
</protein>
<dbReference type="SUPFAM" id="SSF51735">
    <property type="entry name" value="NAD(P)-binding Rossmann-fold domains"/>
    <property type="match status" value="1"/>
</dbReference>
<dbReference type="CDD" id="cd05233">
    <property type="entry name" value="SDR_c"/>
    <property type="match status" value="1"/>
</dbReference>
<comment type="caution">
    <text evidence="2">The sequence shown here is derived from an EMBL/GenBank/DDBJ whole genome shotgun (WGS) entry which is preliminary data.</text>
</comment>
<dbReference type="PRINTS" id="PR00080">
    <property type="entry name" value="SDRFAMILY"/>
</dbReference>
<dbReference type="PROSITE" id="PS00061">
    <property type="entry name" value="ADH_SHORT"/>
    <property type="match status" value="1"/>
</dbReference>
<dbReference type="RefSeq" id="WP_285930718.1">
    <property type="nucleotide sequence ID" value="NZ_JASTZU010000018.1"/>
</dbReference>
<dbReference type="PANTHER" id="PTHR42760">
    <property type="entry name" value="SHORT-CHAIN DEHYDROGENASES/REDUCTASES FAMILY MEMBER"/>
    <property type="match status" value="1"/>
</dbReference>